<organism evidence="1">
    <name type="scientific">Cacopsylla melanoneura</name>
    <dbReference type="NCBI Taxonomy" id="428564"/>
    <lineage>
        <taxon>Eukaryota</taxon>
        <taxon>Metazoa</taxon>
        <taxon>Ecdysozoa</taxon>
        <taxon>Arthropoda</taxon>
        <taxon>Hexapoda</taxon>
        <taxon>Insecta</taxon>
        <taxon>Pterygota</taxon>
        <taxon>Neoptera</taxon>
        <taxon>Paraneoptera</taxon>
        <taxon>Hemiptera</taxon>
        <taxon>Sternorrhyncha</taxon>
        <taxon>Psylloidea</taxon>
        <taxon>Psyllidae</taxon>
        <taxon>Psyllinae</taxon>
        <taxon>Cacopsylla</taxon>
    </lineage>
</organism>
<protein>
    <submittedName>
        <fullName evidence="1">Uncharacterized protein</fullName>
    </submittedName>
</protein>
<sequence>MSLLLDPFQFEIFIIYMYVHFRITTLQVSIQILNPLHPHVFHYKIVYMKSSKWSNSKCFVLLTTNSMLISRQHEYHQHHAWRYAVTHTTHLSQIIQHVLNCIFSSVRLETPI</sequence>
<accession>A0A8D9B4Z2</accession>
<name>A0A8D9B4Z2_9HEMI</name>
<dbReference type="AlphaFoldDB" id="A0A8D9B4Z2"/>
<proteinExistence type="predicted"/>
<reference evidence="1" key="1">
    <citation type="submission" date="2021-05" db="EMBL/GenBank/DDBJ databases">
        <authorList>
            <person name="Alioto T."/>
            <person name="Alioto T."/>
            <person name="Gomez Garrido J."/>
        </authorList>
    </citation>
    <scope>NUCLEOTIDE SEQUENCE</scope>
</reference>
<evidence type="ECO:0000313" key="1">
    <source>
        <dbReference type="EMBL" id="CAG6775176.1"/>
    </source>
</evidence>
<dbReference type="EMBL" id="HBUF01597578">
    <property type="protein sequence ID" value="CAG6775176.1"/>
    <property type="molecule type" value="Transcribed_RNA"/>
</dbReference>